<evidence type="ECO:0000256" key="2">
    <source>
        <dbReference type="ARBA" id="ARBA00008372"/>
    </source>
</evidence>
<dbReference type="GO" id="GO:0003723">
    <property type="term" value="F:RNA binding"/>
    <property type="evidence" value="ECO:0007669"/>
    <property type="project" value="TreeGrafter"/>
</dbReference>
<dbReference type="InterPro" id="IPR012337">
    <property type="entry name" value="RNaseH-like_sf"/>
</dbReference>
<comment type="similarity">
    <text evidence="2">Belongs to the CAF1 family.</text>
</comment>
<keyword evidence="3" id="KW-1185">Reference proteome</keyword>
<dbReference type="SUPFAM" id="SSF53098">
    <property type="entry name" value="Ribonuclease H-like"/>
    <property type="match status" value="1"/>
</dbReference>
<accession>A0A6P6S6C3</accession>
<dbReference type="PANTHER" id="PTHR15092:SF22">
    <property type="entry name" value="POLY(A)-SPECIFIC RIBONUCLEASE PNLDC1"/>
    <property type="match status" value="1"/>
</dbReference>
<dbReference type="Pfam" id="PF04857">
    <property type="entry name" value="CAF1"/>
    <property type="match status" value="1"/>
</dbReference>
<dbReference type="InterPro" id="IPR036397">
    <property type="entry name" value="RNaseH_sf"/>
</dbReference>
<comment type="cofactor">
    <cofactor evidence="1">
        <name>a divalent metal cation</name>
        <dbReference type="ChEBI" id="CHEBI:60240"/>
    </cofactor>
</comment>
<sequence length="736" mass="83041">MNSSSKFYGTKIPVVRMLVVMKNLFTIRAFHKSLISLSSSTRHFCCSSSSSASTFAIKNVTKSNFESALNDLRLYVKDADFVAVDLEMTGVTSAPWRESFELDRFDIQYLKVKDSAEKFAAVQFGVCPFRWEPHRQSFVAHPHNFYIFPRQEIKGDDTSYEFLCQTTSINFLAKYQFDFNLCIREGVSYLSRSQEKEALGRLNARYKDRLLDSSSCWREGVDTKLVRVADILFSERLKNKIAEWHDGLLGDRNGASQTWKTSNDSKQQLKTIFFKMRPALDLTGFTSHQLRLIQLVVKNHFEDLVYACVAGESSSQQLIVYADSASDRDLLMKELKDCLCKEAEMKIKAAIGFRHVIDLLSSEKKLIVGHNSFLDIAHIYRKFIGPLPSTAKECVISIQKFFPYIVDTKVLLNASTVCQKILKKSSTSLSKAFALLCPQIASGVKTSGLADKRLVKVEVQVDNKRSLNWNSGAKHEAGYDAFMTGCVFAQACSHLGVDFTLNPSSVDLSHHEKLQEYINLLYLSWINGDIIDLKTGERKTDSICSKGFKAHHSKILFSNTVLLWGFPAKLKASEIRECFCKVFGSSSITFIYHLDKTAVFIQFSKEELVSDFLVLKETLERSNDPISVLHPLSKVLQGGRTRAASYEVYKQICSSTISKVFFADQAEAVGIEWNAKLSKPVLEVERQVDFEASENQLDTDARNETEIVSGIDPPLYMHSPTDELDSLCPAEAQMSK</sequence>
<name>A0A6P6S6C3_COFAR</name>
<dbReference type="Proteomes" id="UP001652660">
    <property type="component" value="Chromosome 5c"/>
</dbReference>
<dbReference type="AlphaFoldDB" id="A0A6P6S6C3"/>
<gene>
    <name evidence="4" type="primary">LOC113688180</name>
</gene>
<proteinExistence type="inferred from homology"/>
<dbReference type="InterPro" id="IPR006941">
    <property type="entry name" value="RNase_CAF1"/>
</dbReference>
<evidence type="ECO:0000313" key="4">
    <source>
        <dbReference type="RefSeq" id="XP_027061693.2"/>
    </source>
</evidence>
<dbReference type="GeneID" id="113688180"/>
<dbReference type="RefSeq" id="XP_027061693.2">
    <property type="nucleotide sequence ID" value="XM_027205892.2"/>
</dbReference>
<dbReference type="PANTHER" id="PTHR15092">
    <property type="entry name" value="POLY A -SPECIFIC RIBONUCLEASE/TARGET OF EGR1, MEMBER 1"/>
    <property type="match status" value="1"/>
</dbReference>
<evidence type="ECO:0000256" key="1">
    <source>
        <dbReference type="ARBA" id="ARBA00001968"/>
    </source>
</evidence>
<dbReference type="InterPro" id="IPR051181">
    <property type="entry name" value="CAF1_poly(A)_ribonucleases"/>
</dbReference>
<dbReference type="Gene3D" id="3.30.420.10">
    <property type="entry name" value="Ribonuclease H-like superfamily/Ribonuclease H"/>
    <property type="match status" value="2"/>
</dbReference>
<reference evidence="4" key="2">
    <citation type="submission" date="2025-08" db="UniProtKB">
        <authorList>
            <consortium name="RefSeq"/>
        </authorList>
    </citation>
    <scope>IDENTIFICATION</scope>
    <source>
        <tissue evidence="4">Leaves</tissue>
    </source>
</reference>
<protein>
    <submittedName>
        <fullName evidence="4">Poly(A)-specific ribonuclease PARN isoform X1</fullName>
    </submittedName>
</protein>
<dbReference type="GO" id="GO:0000175">
    <property type="term" value="F:3'-5'-RNA exonuclease activity"/>
    <property type="evidence" value="ECO:0007669"/>
    <property type="project" value="TreeGrafter"/>
</dbReference>
<reference evidence="3" key="1">
    <citation type="journal article" date="2025" name="Foods">
        <title>Unveiling the Microbial Signatures of Arabica Coffee Cherries: Insights into Ripeness Specific Diversity, Functional Traits, and Implications for Quality and Safety.</title>
        <authorList>
            <consortium name="RefSeq"/>
            <person name="Tenea G.N."/>
            <person name="Cifuentes V."/>
            <person name="Reyes P."/>
            <person name="Cevallos-Vallejos M."/>
        </authorList>
    </citation>
    <scope>NUCLEOTIDE SEQUENCE [LARGE SCALE GENOMIC DNA]</scope>
</reference>
<organism evidence="3 4">
    <name type="scientific">Coffea arabica</name>
    <name type="common">Arabian coffee</name>
    <dbReference type="NCBI Taxonomy" id="13443"/>
    <lineage>
        <taxon>Eukaryota</taxon>
        <taxon>Viridiplantae</taxon>
        <taxon>Streptophyta</taxon>
        <taxon>Embryophyta</taxon>
        <taxon>Tracheophyta</taxon>
        <taxon>Spermatophyta</taxon>
        <taxon>Magnoliopsida</taxon>
        <taxon>eudicotyledons</taxon>
        <taxon>Gunneridae</taxon>
        <taxon>Pentapetalae</taxon>
        <taxon>asterids</taxon>
        <taxon>lamiids</taxon>
        <taxon>Gentianales</taxon>
        <taxon>Rubiaceae</taxon>
        <taxon>Ixoroideae</taxon>
        <taxon>Gardenieae complex</taxon>
        <taxon>Bertiereae - Coffeeae clade</taxon>
        <taxon>Coffeeae</taxon>
        <taxon>Coffea</taxon>
    </lineage>
</organism>
<dbReference type="OrthoDB" id="1432093at2759"/>
<evidence type="ECO:0000313" key="3">
    <source>
        <dbReference type="Proteomes" id="UP001652660"/>
    </source>
</evidence>